<dbReference type="GO" id="GO:0005737">
    <property type="term" value="C:cytoplasm"/>
    <property type="evidence" value="ECO:0007669"/>
    <property type="project" value="TreeGrafter"/>
</dbReference>
<evidence type="ECO:0000256" key="1">
    <source>
        <dbReference type="ARBA" id="ARBA00008874"/>
    </source>
</evidence>
<keyword evidence="13" id="KW-0472">Membrane</keyword>
<dbReference type="GO" id="GO:0004674">
    <property type="term" value="F:protein serine/threonine kinase activity"/>
    <property type="evidence" value="ECO:0007669"/>
    <property type="project" value="UniProtKB-KW"/>
</dbReference>
<feature type="transmembrane region" description="Helical" evidence="13">
    <location>
        <begin position="1542"/>
        <end position="1565"/>
    </location>
</feature>
<comment type="catalytic activity">
    <reaction evidence="9">
        <text>L-threonyl-[protein] + ATP = O-phospho-L-threonyl-[protein] + ADP + H(+)</text>
        <dbReference type="Rhea" id="RHEA:46608"/>
        <dbReference type="Rhea" id="RHEA-COMP:11060"/>
        <dbReference type="Rhea" id="RHEA-COMP:11605"/>
        <dbReference type="ChEBI" id="CHEBI:15378"/>
        <dbReference type="ChEBI" id="CHEBI:30013"/>
        <dbReference type="ChEBI" id="CHEBI:30616"/>
        <dbReference type="ChEBI" id="CHEBI:61977"/>
        <dbReference type="ChEBI" id="CHEBI:456216"/>
        <dbReference type="EC" id="2.7.11.1"/>
    </reaction>
</comment>
<keyword evidence="7" id="KW-0067">ATP-binding</keyword>
<reference evidence="15 16" key="1">
    <citation type="journal article" date="2021" name="Cell">
        <title>Tracing the genetic footprints of vertebrate landing in non-teleost ray-finned fishes.</title>
        <authorList>
            <person name="Bi X."/>
            <person name="Wang K."/>
            <person name="Yang L."/>
            <person name="Pan H."/>
            <person name="Jiang H."/>
            <person name="Wei Q."/>
            <person name="Fang M."/>
            <person name="Yu H."/>
            <person name="Zhu C."/>
            <person name="Cai Y."/>
            <person name="He Y."/>
            <person name="Gan X."/>
            <person name="Zeng H."/>
            <person name="Yu D."/>
            <person name="Zhu Y."/>
            <person name="Jiang H."/>
            <person name="Qiu Q."/>
            <person name="Yang H."/>
            <person name="Zhang Y.E."/>
            <person name="Wang W."/>
            <person name="Zhu M."/>
            <person name="He S."/>
            <person name="Zhang G."/>
        </authorList>
    </citation>
    <scope>NUCLEOTIDE SEQUENCE [LARGE SCALE GENOMIC DNA]</scope>
    <source>
        <strain evidence="15">Bchr_013</strain>
    </source>
</reference>
<feature type="region of interest" description="Disordered" evidence="12">
    <location>
        <begin position="1769"/>
        <end position="1798"/>
    </location>
</feature>
<dbReference type="InterPro" id="IPR008271">
    <property type="entry name" value="Ser/Thr_kinase_AS"/>
</dbReference>
<feature type="region of interest" description="Disordered" evidence="12">
    <location>
        <begin position="1471"/>
        <end position="1492"/>
    </location>
</feature>
<feature type="transmembrane region" description="Helical" evidence="13">
    <location>
        <begin position="1505"/>
        <end position="1530"/>
    </location>
</feature>
<dbReference type="FunFam" id="1.10.510.10:FF:000030">
    <property type="entry name" value="Serine/threonine-protein kinase TAO2, putative"/>
    <property type="match status" value="1"/>
</dbReference>
<dbReference type="PROSITE" id="PS50011">
    <property type="entry name" value="PROTEIN_KINASE_DOM"/>
    <property type="match status" value="1"/>
</dbReference>
<dbReference type="InterPro" id="IPR000719">
    <property type="entry name" value="Prot_kinase_dom"/>
</dbReference>
<comment type="similarity">
    <text evidence="1">Belongs to the protein kinase superfamily. STE Ser/Thr protein kinase family. STE20 subfamily.</text>
</comment>
<dbReference type="InterPro" id="IPR011009">
    <property type="entry name" value="Kinase-like_dom_sf"/>
</dbReference>
<evidence type="ECO:0000259" key="14">
    <source>
        <dbReference type="PROSITE" id="PS50011"/>
    </source>
</evidence>
<dbReference type="InterPro" id="IPR051234">
    <property type="entry name" value="TAO_STE20_kinase"/>
</dbReference>
<feature type="region of interest" description="Disordered" evidence="12">
    <location>
        <begin position="376"/>
        <end position="507"/>
    </location>
</feature>
<dbReference type="Pfam" id="PF15293">
    <property type="entry name" value="NUFIP2"/>
    <property type="match status" value="2"/>
</dbReference>
<keyword evidence="13" id="KW-1133">Transmembrane helix</keyword>
<feature type="transmembrane region" description="Helical" evidence="13">
    <location>
        <begin position="1607"/>
        <end position="1629"/>
    </location>
</feature>
<feature type="coiled-coil region" evidence="11">
    <location>
        <begin position="1175"/>
        <end position="1202"/>
    </location>
</feature>
<dbReference type="SMART" id="SM00220">
    <property type="entry name" value="S_TKc"/>
    <property type="match status" value="1"/>
</dbReference>
<evidence type="ECO:0000313" key="16">
    <source>
        <dbReference type="Proteomes" id="UP000886611"/>
    </source>
</evidence>
<gene>
    <name evidence="15" type="primary">Taok2</name>
    <name evidence="15" type="ORF">GTO96_0002175</name>
</gene>
<feature type="compositionally biased region" description="Polar residues" evidence="12">
    <location>
        <begin position="175"/>
        <end position="187"/>
    </location>
</feature>
<feature type="compositionally biased region" description="Low complexity" evidence="12">
    <location>
        <begin position="1769"/>
        <end position="1788"/>
    </location>
</feature>
<keyword evidence="5" id="KW-0547">Nucleotide-binding</keyword>
<dbReference type="InterPro" id="IPR032747">
    <property type="entry name" value="NUFIP2"/>
</dbReference>
<feature type="non-terminal residue" evidence="15">
    <location>
        <position position="1"/>
    </location>
</feature>
<evidence type="ECO:0000256" key="9">
    <source>
        <dbReference type="ARBA" id="ARBA00047899"/>
    </source>
</evidence>
<dbReference type="Proteomes" id="UP000886611">
    <property type="component" value="Unassembled WGS sequence"/>
</dbReference>
<evidence type="ECO:0000256" key="3">
    <source>
        <dbReference type="ARBA" id="ARBA00022527"/>
    </source>
</evidence>
<dbReference type="Pfam" id="PF00069">
    <property type="entry name" value="Pkinase"/>
    <property type="match status" value="1"/>
</dbReference>
<comment type="caution">
    <text evidence="15">The sequence shown here is derived from an EMBL/GenBank/DDBJ whole genome shotgun (WGS) entry which is preliminary data.</text>
</comment>
<proteinExistence type="inferred from homology"/>
<evidence type="ECO:0000256" key="2">
    <source>
        <dbReference type="ARBA" id="ARBA00012513"/>
    </source>
</evidence>
<keyword evidence="3" id="KW-0723">Serine/threonine-protein kinase</keyword>
<evidence type="ECO:0000256" key="7">
    <source>
        <dbReference type="ARBA" id="ARBA00022840"/>
    </source>
</evidence>
<accession>A0A8X7XBG1</accession>
<feature type="region of interest" description="Disordered" evidence="12">
    <location>
        <begin position="1985"/>
        <end position="2148"/>
    </location>
</feature>
<dbReference type="Gene3D" id="1.10.510.10">
    <property type="entry name" value="Transferase(Phosphotransferase) domain 1"/>
    <property type="match status" value="1"/>
</dbReference>
<dbReference type="PROSITE" id="PS00108">
    <property type="entry name" value="PROTEIN_KINASE_ST"/>
    <property type="match status" value="1"/>
</dbReference>
<dbReference type="SUPFAM" id="SSF56112">
    <property type="entry name" value="Protein kinase-like (PK-like)"/>
    <property type="match status" value="1"/>
</dbReference>
<keyword evidence="8 11" id="KW-0175">Coiled coil</keyword>
<feature type="compositionally biased region" description="Acidic residues" evidence="12">
    <location>
        <begin position="1346"/>
        <end position="1361"/>
    </location>
</feature>
<feature type="compositionally biased region" description="Low complexity" evidence="12">
    <location>
        <begin position="2040"/>
        <end position="2051"/>
    </location>
</feature>
<feature type="compositionally biased region" description="Polar residues" evidence="12">
    <location>
        <begin position="2129"/>
        <end position="2148"/>
    </location>
</feature>
<dbReference type="EC" id="2.7.11.1" evidence="2"/>
<comment type="catalytic activity">
    <reaction evidence="10">
        <text>L-seryl-[protein] + ATP = O-phospho-L-seryl-[protein] + ADP + H(+)</text>
        <dbReference type="Rhea" id="RHEA:17989"/>
        <dbReference type="Rhea" id="RHEA-COMP:9863"/>
        <dbReference type="Rhea" id="RHEA-COMP:11604"/>
        <dbReference type="ChEBI" id="CHEBI:15378"/>
        <dbReference type="ChEBI" id="CHEBI:29999"/>
        <dbReference type="ChEBI" id="CHEBI:30616"/>
        <dbReference type="ChEBI" id="CHEBI:83421"/>
        <dbReference type="ChEBI" id="CHEBI:456216"/>
        <dbReference type="EC" id="2.7.11.1"/>
    </reaction>
</comment>
<feature type="transmembrane region" description="Helical" evidence="13">
    <location>
        <begin position="1571"/>
        <end position="1595"/>
    </location>
</feature>
<keyword evidence="16" id="KW-1185">Reference proteome</keyword>
<keyword evidence="4" id="KW-0808">Transferase</keyword>
<feature type="compositionally biased region" description="Basic and acidic residues" evidence="12">
    <location>
        <begin position="1362"/>
        <end position="1375"/>
    </location>
</feature>
<feature type="compositionally biased region" description="Basic and acidic residues" evidence="12">
    <location>
        <begin position="457"/>
        <end position="467"/>
    </location>
</feature>
<feature type="region of interest" description="Disordered" evidence="12">
    <location>
        <begin position="1314"/>
        <end position="1432"/>
    </location>
</feature>
<feature type="compositionally biased region" description="Basic and acidic residues" evidence="12">
    <location>
        <begin position="98"/>
        <end position="109"/>
    </location>
</feature>
<dbReference type="PANTHER" id="PTHR47167">
    <property type="entry name" value="SERINE/THREONINE-PROTEIN KINASE TAO1-LIKE PROTEIN"/>
    <property type="match status" value="1"/>
</dbReference>
<organism evidence="15 16">
    <name type="scientific">Polypterus senegalus</name>
    <name type="common">Senegal bichir</name>
    <dbReference type="NCBI Taxonomy" id="55291"/>
    <lineage>
        <taxon>Eukaryota</taxon>
        <taxon>Metazoa</taxon>
        <taxon>Chordata</taxon>
        <taxon>Craniata</taxon>
        <taxon>Vertebrata</taxon>
        <taxon>Euteleostomi</taxon>
        <taxon>Actinopterygii</taxon>
        <taxon>Polypteriformes</taxon>
        <taxon>Polypteridae</taxon>
        <taxon>Polypterus</taxon>
    </lineage>
</organism>
<dbReference type="GO" id="GO:0005524">
    <property type="term" value="F:ATP binding"/>
    <property type="evidence" value="ECO:0007669"/>
    <property type="project" value="UniProtKB-KW"/>
</dbReference>
<feature type="compositionally biased region" description="Pro residues" evidence="12">
    <location>
        <begin position="1478"/>
        <end position="1489"/>
    </location>
</feature>
<dbReference type="EMBL" id="JAATIS010003638">
    <property type="protein sequence ID" value="KAG2464350.1"/>
    <property type="molecule type" value="Genomic_DNA"/>
</dbReference>
<evidence type="ECO:0000313" key="15">
    <source>
        <dbReference type="EMBL" id="KAG2464350.1"/>
    </source>
</evidence>
<evidence type="ECO:0000256" key="10">
    <source>
        <dbReference type="ARBA" id="ARBA00048679"/>
    </source>
</evidence>
<evidence type="ECO:0000256" key="4">
    <source>
        <dbReference type="ARBA" id="ARBA00022679"/>
    </source>
</evidence>
<feature type="compositionally biased region" description="Basic and acidic residues" evidence="12">
    <location>
        <begin position="1318"/>
        <end position="1333"/>
    </location>
</feature>
<protein>
    <recommendedName>
        <fullName evidence="2">non-specific serine/threonine protein kinase</fullName>
        <ecNumber evidence="2">2.7.11.1</ecNumber>
    </recommendedName>
</protein>
<keyword evidence="13" id="KW-0812">Transmembrane</keyword>
<sequence>MDILSWALKLTRCVLDHDSEGFLLHYDQLLLDTQLTEEVQAVLSRTRELTRLPLGEFLQLEENYGKIQVPRDMDTGVDWCPASCDRLSWSVEEHGCPRLDCDRGEEKSSKIKSGHQGGTAKKNKDEPISGNQNQSCPEEAPQKTPQSEGHPVSQAQVEHHDRSVPADGPLGVQAGQFTPSECTGENANSDEKMEESVTLNPKTFPFEPPMGRDSKLPDSFCAAPHQLHGREKSVPSEACKTAWQEVGTLQRHGGGDKQTRSRTAHSCTYKMGTFCKVCPEEGSAGLERRPHAIMRTPKRPFRGHKVGKTTQTLRHIAAKTRAIMDENRNPEEYLLDFGNKEQWDLHTELKNLQNRIRHKSGTWDSSNYDVVPEIESLSRQEQSEPSPLSSSTGHNIRNRRLATAGNSGGGGGAALLGVGGRSSGTPVPYNSHYHHHHHHHHHHQPQQDGRRSPRIWNEYRKDRDRRWSSGKMWENSQRRSWNHSHGGGGEATGEKVAAPGTQTKPEKIKVDDVSAWTLFKPPPAFPVDNSSAKIVPKISYASKVKGNLQHRQAGSGSMGGEEPQSLGAIFQNEWGLSFINEPSGSENTDPAQELNSKTDSDPVTQPAPHFGNGVTPEPPAIMDTDRLARLPTPSQEPEEPCTEQPPEMHYSLMEALRYHAQVSGTGDQLESCPPRGRSACHHNCFALGLITILSDRQVPARDIRNNEVVAIKKMSYSGKQSNELVMEYCLGSASDLLEVHKKPLQEVEIAAITHGALQGLAYLHSHNMIHRDVKAGNILLTEPGQVKLGDFGSASIVAPANSFVGTPYWMAPEVILAMDEGQYDGKVDVWSLGITCIELAERKPPLFNMNAMSALYHIAQNESPMLQSNHWSDYFRNFVDSCLQKIPQDRPTSEVLLKHRFLMRERPMSVVMDLIQRTKDAVRELDNLQYRKMKKILFQETHNGPAPDGQEEEEVILNAQEVEPYALRTCTVNSMESSHSVPSMSISASSQSSSVNSLADASDDSGEIAMMQEGEHTVTSNSSVIHRPPGHDNIYDDPYQPEMEAPQASSAARRRAYYRNRDHFATIRTASLVTRQIQEHEQGSALREQMSGYKRMRRQHQKQLMALENKLKAEMDEHQLRLDKELETQRNNFVGEADKLGKKHQAILEKETKAAYTEEKKFQQHILGQQKKELTGLLESQKRQYRMRKEQLKEELQENQSTPKREKQEWLLRQKETMQHYQAEEEANLLRRQRQYYELQCRQYKRKMLLARHNLEQDLLREELNKKQTQKDLECAMLLRHHESTQELEFRHLSTVQRTRAELIRLQHQTELNNQQEYNKRREQELRQKHAVEVRQQPKSLKVSDEEGGQLEEVEEEEDNSEQQHAEGGDYKELPLEEEGEGETQPSLVQDGAGEEGAAAAAPEDDLNRAGPLGMEEEEEDDDEDDLQRGIADGCPSELISYQEPPNTADSYPAWWADTEDAFLFPSTLEDFDELHPPRPPSPPQPSPSGVPSALPSLLSHFTCIMLSVSVAAYPSFILQLLLLVVVLALDQNRKTRSSSPSDSVLAAFLVSAEVVAVALLSSYFLLHSFFAVSLTFYIFLAKCGCSLAVLALSFRLGLYYVPASLVSAYFLSSPSLFLSLYLFVVLVVKPARGFVNDLPRKANRLWVRFLFRLPLPLFAVFQKLGVVTEKSLYDLFPKTRRGNYRSQIPVLAKSLHAKGKMRRPLWKLISRPFMLLTDQANAQVLALARRLLRCLPPSCLPYLKSLGLLKEERPSLLPRLLPRYLRQPTQAHQQLQQSDRSSRLTRSGSCRSLGGRKSKELQIKKQFQDTCKIQTRQYKALRNHLLETTPKCDHKNILKRLKEEQTRKLAILAEQYDHSINEMLSTQALRLDETQMSEYKILGLQLQQELELLNAYQSKIKMHTESQHERELKDLEQRVSIRRALLEQRIEEEMLALQNERSERIRILLERQAREIEAFDSESMRLGFSNMALTGIPAEAFTQGYQAPPQGWPSRPVPRSGSHWSHAVHPQNSGAPHSWRQAPAMGTSGHHHSVHSHSSHSPLSTHSSSSLGGGGHGGTGREGSSSGGTPWGPQHSLQSLALPSPAPGGSNLGGIGTRGTSMLALRNSPQPLRRTASGGAGNPGEQGISRSTSVTSQISNGSHLSYS</sequence>
<feature type="region of interest" description="Disordered" evidence="12">
    <location>
        <begin position="579"/>
        <end position="621"/>
    </location>
</feature>
<evidence type="ECO:0000256" key="13">
    <source>
        <dbReference type="SAM" id="Phobius"/>
    </source>
</evidence>
<feature type="compositionally biased region" description="Low complexity" evidence="12">
    <location>
        <begin position="977"/>
        <end position="1000"/>
    </location>
</feature>
<feature type="non-terminal residue" evidence="15">
    <location>
        <position position="2148"/>
    </location>
</feature>
<feature type="compositionally biased region" description="Gly residues" evidence="12">
    <location>
        <begin position="2052"/>
        <end position="2071"/>
    </location>
</feature>
<feature type="domain" description="Protein kinase" evidence="14">
    <location>
        <begin position="604"/>
        <end position="902"/>
    </location>
</feature>
<feature type="compositionally biased region" description="Basic residues" evidence="12">
    <location>
        <begin position="432"/>
        <end position="444"/>
    </location>
</feature>
<feature type="compositionally biased region" description="Basic residues" evidence="12">
    <location>
        <begin position="2030"/>
        <end position="2039"/>
    </location>
</feature>
<feature type="compositionally biased region" description="Polar residues" evidence="12">
    <location>
        <begin position="580"/>
        <end position="603"/>
    </location>
</feature>
<evidence type="ECO:0000256" key="6">
    <source>
        <dbReference type="ARBA" id="ARBA00022777"/>
    </source>
</evidence>
<evidence type="ECO:0000256" key="12">
    <source>
        <dbReference type="SAM" id="MobiDB-lite"/>
    </source>
</evidence>
<evidence type="ECO:0000256" key="8">
    <source>
        <dbReference type="ARBA" id="ARBA00023054"/>
    </source>
</evidence>
<feature type="coiled-coil region" evidence="11">
    <location>
        <begin position="1090"/>
        <end position="1128"/>
    </location>
</feature>
<name>A0A8X7XBG1_POLSE</name>
<evidence type="ECO:0000256" key="5">
    <source>
        <dbReference type="ARBA" id="ARBA00022741"/>
    </source>
</evidence>
<evidence type="ECO:0000256" key="11">
    <source>
        <dbReference type="SAM" id="Coils"/>
    </source>
</evidence>
<dbReference type="PANTHER" id="PTHR47167:SF6">
    <property type="entry name" value="SERINE_THREONINE-PROTEIN KINASE TAO2"/>
    <property type="match status" value="1"/>
</dbReference>
<keyword evidence="6 15" id="KW-0418">Kinase</keyword>
<feature type="compositionally biased region" description="Acidic residues" evidence="12">
    <location>
        <begin position="1415"/>
        <end position="1426"/>
    </location>
</feature>
<feature type="region of interest" description="Disordered" evidence="12">
    <location>
        <begin position="98"/>
        <end position="196"/>
    </location>
</feature>
<feature type="compositionally biased region" description="Gly residues" evidence="12">
    <location>
        <begin position="406"/>
        <end position="422"/>
    </location>
</feature>
<feature type="region of interest" description="Disordered" evidence="12">
    <location>
        <begin position="977"/>
        <end position="1001"/>
    </location>
</feature>
<dbReference type="GO" id="GO:0003723">
    <property type="term" value="F:RNA binding"/>
    <property type="evidence" value="ECO:0007669"/>
    <property type="project" value="InterPro"/>
</dbReference>